<reference evidence="3 4" key="1">
    <citation type="submission" date="2024-09" db="EMBL/GenBank/DDBJ databases">
        <title>T2T genomes of carrot and Alternaria dauci and their utility for understanding host-pathogen interaction during carrot leaf blight disease.</title>
        <authorList>
            <person name="Liu W."/>
            <person name="Xu S."/>
            <person name="Ou C."/>
            <person name="Liu X."/>
            <person name="Zhuang F."/>
            <person name="Deng X.W."/>
        </authorList>
    </citation>
    <scope>NUCLEOTIDE SEQUENCE [LARGE SCALE GENOMIC DNA]</scope>
    <source>
        <strain evidence="3 4">A2016</strain>
    </source>
</reference>
<feature type="compositionally biased region" description="Basic and acidic residues" evidence="1">
    <location>
        <begin position="1"/>
        <end position="11"/>
    </location>
</feature>
<dbReference type="InterPro" id="IPR005135">
    <property type="entry name" value="Endo/exonuclease/phosphatase"/>
</dbReference>
<dbReference type="Pfam" id="PF14529">
    <property type="entry name" value="Exo_endo_phos_2"/>
    <property type="match status" value="1"/>
</dbReference>
<dbReference type="Proteomes" id="UP001578633">
    <property type="component" value="Chromosome 3"/>
</dbReference>
<feature type="region of interest" description="Disordered" evidence="1">
    <location>
        <begin position="167"/>
        <end position="186"/>
    </location>
</feature>
<dbReference type="GeneID" id="96084976"/>
<dbReference type="Pfam" id="PF00078">
    <property type="entry name" value="RVT_1"/>
    <property type="match status" value="1"/>
</dbReference>
<feature type="domain" description="Reverse transcriptase" evidence="2">
    <location>
        <begin position="622"/>
        <end position="877"/>
    </location>
</feature>
<dbReference type="CDD" id="cd01650">
    <property type="entry name" value="RT_nLTR_like"/>
    <property type="match status" value="1"/>
</dbReference>
<dbReference type="PROSITE" id="PS50878">
    <property type="entry name" value="RT_POL"/>
    <property type="match status" value="1"/>
</dbReference>
<feature type="region of interest" description="Disordered" evidence="1">
    <location>
        <begin position="511"/>
        <end position="565"/>
    </location>
</feature>
<proteinExistence type="predicted"/>
<dbReference type="Gene3D" id="3.60.10.10">
    <property type="entry name" value="Endonuclease/exonuclease/phosphatase"/>
    <property type="match status" value="1"/>
</dbReference>
<dbReference type="RefSeq" id="XP_069308632.1">
    <property type="nucleotide sequence ID" value="XM_069450882.1"/>
</dbReference>
<keyword evidence="4" id="KW-1185">Reference proteome</keyword>
<dbReference type="InterPro" id="IPR000477">
    <property type="entry name" value="RT_dom"/>
</dbReference>
<dbReference type="InterPro" id="IPR036691">
    <property type="entry name" value="Endo/exonu/phosph_ase_sf"/>
</dbReference>
<dbReference type="EMBL" id="JBHGVX010000003">
    <property type="protein sequence ID" value="KAL1798048.1"/>
    <property type="molecule type" value="Genomic_DNA"/>
</dbReference>
<organism evidence="3 4">
    <name type="scientific">Alternaria dauci</name>
    <dbReference type="NCBI Taxonomy" id="48095"/>
    <lineage>
        <taxon>Eukaryota</taxon>
        <taxon>Fungi</taxon>
        <taxon>Dikarya</taxon>
        <taxon>Ascomycota</taxon>
        <taxon>Pezizomycotina</taxon>
        <taxon>Dothideomycetes</taxon>
        <taxon>Pleosporomycetidae</taxon>
        <taxon>Pleosporales</taxon>
        <taxon>Pleosporineae</taxon>
        <taxon>Pleosporaceae</taxon>
        <taxon>Alternaria</taxon>
        <taxon>Alternaria sect. Porri</taxon>
    </lineage>
</organism>
<accession>A0ABR3UNI3</accession>
<evidence type="ECO:0000259" key="2">
    <source>
        <dbReference type="PROSITE" id="PS50878"/>
    </source>
</evidence>
<sequence length="1274" mass="145297">MSESGEQSKEKGKAKKRKKKEALVKTANDAQPHQPKHKEKGNNHKTTKQWEEEEGLQVKVLDDGKCLIVSVQMKGSDERRKKLFTWIQAQARPPDVIAIQDPPLSLAWQLPRNYGRWCRGDDGAGNPVTLTEKDCPTYFPYVPPYTRACDKQAMDEAKQKIAARMEAAKQKAQGMSQQQGADEDPSRKKLAKVAFLVHSSIPSWEISEPDPKENEPNCGILVTARIPMEYGSLAIHNFYNHDQRLDPVALMAPCHDEGDVHVCVGDSNWTHERWGGPGVKKTHTEAVELVREMDAIPMHCKNERGKITYGRGLRTKNSWISTLDLFLVSDAITKESEWRMLNVKGYESDHAVTSLSINMDLKRKAGLRYMWDKTNEEEYEKFVHACTRQLELPAVSDRASLSRIMDATIQILHEANEELVPIQRVYEHNPHEQASIPKTSKQKAKNWRKSAERMSNGPRGIHSLAKRASSWGVPRPMTHTPAFKVGSQVFKDNDAKVKCFTETIWSCTRWKGGPRNRTADATATEKDCSQQDDSSTSPTARPPATHPPTSASSSARPGFPLPFLDPQRETEFSPQSLKEGEIRRLIKSAPYRRAYGTDGIAYEAFKMCCEAIDPILSWIFQACLDLRLHPDQFKDCITVVILKPGKPPELPKSYRPIAILNTMAKFLERILADRYKDLLVNAGILPAVQYGAPGRSTTLSLELLTSKIYTGWTKGQKVSLLGLDLTGAYDHIDRNKLLAELIKRRIPDWLIEITWSFLSDRRSFIHLPGYDGDEYWIEIGVPQGSPLSSLLFLLYAAPLLEDFAKDYPDVMLFSYVDDTYIVVAGTTYEANARVMGRIHDMLYVWAANNNLHFSPTKYHVLHFAKPYSPQKDKGYNLLPSMIGFEDLTPKEREDILQPTIKILGVTFDRRLTWEAHVLSLIDRIRKDLATMQRFSGSTWGVTLEKRLQLYNGKLIPKIIYACAAWFLHDPFDDPCHDKFQFVISAPALKLLQSLQIEILLAISKAWKRTNVELIQKELHVFPILLKLYEVAMNHRCSHHGDEEYARIRRTRIMMGVAKASVHPHRQMNELVRLRVAEIRDEQQKSYQGQDFESVWTQLPKRKVWIKDFNQLKIYNKAKGLFDHWRRTQVAKPRGHLKVEYPAYEILTGEHRLSLYVGLDTAQQTLLIEIRTGNIGLNTNPVLRVVTKSTDMSCPLCGATLHTLKHLTFECPKTISHLPALIAAAGHQDFKKFVHEDVELFTSYAIAYFGLSQFDSVKDKEKYQFPRTRTISRIE</sequence>
<dbReference type="InterPro" id="IPR043502">
    <property type="entry name" value="DNA/RNA_pol_sf"/>
</dbReference>
<feature type="compositionally biased region" description="Basic residues" evidence="1">
    <location>
        <begin position="34"/>
        <end position="47"/>
    </location>
</feature>
<feature type="region of interest" description="Disordered" evidence="1">
    <location>
        <begin position="430"/>
        <end position="461"/>
    </location>
</feature>
<dbReference type="PANTHER" id="PTHR33481">
    <property type="entry name" value="REVERSE TRANSCRIPTASE"/>
    <property type="match status" value="1"/>
</dbReference>
<protein>
    <recommendedName>
        <fullName evidence="2">Reverse transcriptase domain-containing protein</fullName>
    </recommendedName>
</protein>
<dbReference type="SUPFAM" id="SSF56672">
    <property type="entry name" value="DNA/RNA polymerases"/>
    <property type="match status" value="1"/>
</dbReference>
<evidence type="ECO:0000313" key="3">
    <source>
        <dbReference type="EMBL" id="KAL1798048.1"/>
    </source>
</evidence>
<feature type="compositionally biased region" description="Low complexity" evidence="1">
    <location>
        <begin position="547"/>
        <end position="557"/>
    </location>
</feature>
<name>A0ABR3UNI3_9PLEO</name>
<dbReference type="PANTHER" id="PTHR33481:SF1">
    <property type="entry name" value="ENDONUCLEASE_EXONUCLEASE_PHOSPHATASE DOMAIN-CONTAINING PROTEIN-RELATED"/>
    <property type="match status" value="1"/>
</dbReference>
<evidence type="ECO:0000256" key="1">
    <source>
        <dbReference type="SAM" id="MobiDB-lite"/>
    </source>
</evidence>
<gene>
    <name evidence="3" type="ORF">ACET3X_004654</name>
</gene>
<dbReference type="SUPFAM" id="SSF56219">
    <property type="entry name" value="DNase I-like"/>
    <property type="match status" value="1"/>
</dbReference>
<feature type="region of interest" description="Disordered" evidence="1">
    <location>
        <begin position="1"/>
        <end position="52"/>
    </location>
</feature>
<comment type="caution">
    <text evidence="3">The sequence shown here is derived from an EMBL/GenBank/DDBJ whole genome shotgun (WGS) entry which is preliminary data.</text>
</comment>
<evidence type="ECO:0000313" key="4">
    <source>
        <dbReference type="Proteomes" id="UP001578633"/>
    </source>
</evidence>